<proteinExistence type="predicted"/>
<dbReference type="InterPro" id="IPR007219">
    <property type="entry name" value="XnlR_reg_dom"/>
</dbReference>
<evidence type="ECO:0000313" key="7">
    <source>
        <dbReference type="Proteomes" id="UP000078544"/>
    </source>
</evidence>
<comment type="subcellular location">
    <subcellularLocation>
        <location evidence="1">Nucleus</location>
    </subcellularLocation>
</comment>
<keyword evidence="2" id="KW-0479">Metal-binding</keyword>
<dbReference type="OrthoDB" id="2269373at2759"/>
<evidence type="ECO:0000256" key="3">
    <source>
        <dbReference type="ARBA" id="ARBA00023242"/>
    </source>
</evidence>
<dbReference type="GO" id="GO:0006351">
    <property type="term" value="P:DNA-templated transcription"/>
    <property type="evidence" value="ECO:0007669"/>
    <property type="project" value="InterPro"/>
</dbReference>
<dbReference type="STRING" id="1081109.A0A162IVX8"/>
<feature type="region of interest" description="Disordered" evidence="4">
    <location>
        <begin position="1"/>
        <end position="39"/>
    </location>
</feature>
<feature type="compositionally biased region" description="Low complexity" evidence="4">
    <location>
        <begin position="22"/>
        <end position="39"/>
    </location>
</feature>
<comment type="caution">
    <text evidence="6">The sequence shown here is derived from an EMBL/GenBank/DDBJ whole genome shotgun (WGS) entry which is preliminary data.</text>
</comment>
<feature type="compositionally biased region" description="Low complexity" evidence="4">
    <location>
        <begin position="490"/>
        <end position="505"/>
    </location>
</feature>
<dbReference type="AlphaFoldDB" id="A0A162IVX8"/>
<dbReference type="Proteomes" id="UP000078544">
    <property type="component" value="Unassembled WGS sequence"/>
</dbReference>
<feature type="domain" description="Zn(2)-C6 fungal-type" evidence="5">
    <location>
        <begin position="53"/>
        <end position="82"/>
    </location>
</feature>
<gene>
    <name evidence="6" type="ORF">AAL_02743</name>
</gene>
<dbReference type="EMBL" id="AZGY01000004">
    <property type="protein sequence ID" value="KZZ99192.1"/>
    <property type="molecule type" value="Genomic_DNA"/>
</dbReference>
<reference evidence="6 7" key="1">
    <citation type="journal article" date="2016" name="Genome Biol. Evol.">
        <title>Divergent and convergent evolution of fungal pathogenicity.</title>
        <authorList>
            <person name="Shang Y."/>
            <person name="Xiao G."/>
            <person name="Zheng P."/>
            <person name="Cen K."/>
            <person name="Zhan S."/>
            <person name="Wang C."/>
        </authorList>
    </citation>
    <scope>NUCLEOTIDE SEQUENCE [LARGE SCALE GENOMIC DNA]</scope>
    <source>
        <strain evidence="6 7">RCEF 2490</strain>
    </source>
</reference>
<dbReference type="CDD" id="cd12148">
    <property type="entry name" value="fungal_TF_MHR"/>
    <property type="match status" value="1"/>
</dbReference>
<evidence type="ECO:0000256" key="2">
    <source>
        <dbReference type="ARBA" id="ARBA00022723"/>
    </source>
</evidence>
<dbReference type="CDD" id="cd00067">
    <property type="entry name" value="GAL4"/>
    <property type="match status" value="1"/>
</dbReference>
<dbReference type="Gene3D" id="4.10.240.10">
    <property type="entry name" value="Zn(2)-C6 fungal-type DNA-binding domain"/>
    <property type="match status" value="1"/>
</dbReference>
<name>A0A162IVX8_9HYPO</name>
<dbReference type="GO" id="GO:0005634">
    <property type="term" value="C:nucleus"/>
    <property type="evidence" value="ECO:0007669"/>
    <property type="project" value="UniProtKB-SubCell"/>
</dbReference>
<dbReference type="SMART" id="SM00066">
    <property type="entry name" value="GAL4"/>
    <property type="match status" value="1"/>
</dbReference>
<dbReference type="Pfam" id="PF04082">
    <property type="entry name" value="Fungal_trans"/>
    <property type="match status" value="1"/>
</dbReference>
<dbReference type="SMART" id="SM00906">
    <property type="entry name" value="Fungal_trans"/>
    <property type="match status" value="1"/>
</dbReference>
<dbReference type="SUPFAM" id="SSF57701">
    <property type="entry name" value="Zn2/Cys6 DNA-binding domain"/>
    <property type="match status" value="1"/>
</dbReference>
<sequence length="797" mass="89790">MSVRQPKLGPRAATAGPVAESQEQPRSQPVPQQQQPQHQVFDPSMVKLTRGTSCVLCQQRKVRCDKNKPCANCVKVGVECRVVPPQPPRRRKKRFQERDLVERLRKYESLLAEHGIKFDAIGQDFKFDHPAGAEDVDELENDFDALKTSPETSASPSQPPRRMNKYACLLSPLPKLGPAELTWKPSRPGSSIFSLHREFRASERLLHDSSEDEDHESTIHRAFDKMFNNDDGFPFVFTGRQMTTAHLHPSPIHMFQLWQVYIDRVNSLLKVTHVPTIQGLIVKTSSNMETASKTFEALMFGIYAMAVTSMEDDEVEVMLNMRKHEALAQFLTAAQQALLNAGFMRNHDLSTLQAYLLYLLAIRWSVDPRQVFCLIGIAIRIAQRMGLHRDPAGYDLQPFEVEQRRRLWWTIVSYDRRIGEMTGSTVTALSSGGDCKLPLNVNDSDLHENGTDLPTSHTGPTEMLFALTRLEIAMAVASNSNRDSAKINADKPSPSSHPDSSKQSSLVTIRIAGQDSVVYSMDEFHAHMESTYLAHCDPKIPLHFFTITMTRQALSKMRVISYLLRMYTGDDPLQDTERDALFMLSIQMVEFDNVVHSSDSLKPYKWFTAHHFPFPAYMFLVQELRGRCYGPEVERAWDAIVANHSLRGLIHHMHSPMHAAFGRYFIKAWDAHEDAFIARGREPPPRPNFVSILRDRADKKPSIAHDSSRLDASPNVSETNVMMTPLSIGHFPKSSAASSVNAAPGPPPVQDTSEMDWTYLMSNLTPDMTFGSALSGFPGFIPFEHGPVMGQGTGRMY</sequence>
<organism evidence="6 7">
    <name type="scientific">Moelleriella libera RCEF 2490</name>
    <dbReference type="NCBI Taxonomy" id="1081109"/>
    <lineage>
        <taxon>Eukaryota</taxon>
        <taxon>Fungi</taxon>
        <taxon>Dikarya</taxon>
        <taxon>Ascomycota</taxon>
        <taxon>Pezizomycotina</taxon>
        <taxon>Sordariomycetes</taxon>
        <taxon>Hypocreomycetidae</taxon>
        <taxon>Hypocreales</taxon>
        <taxon>Clavicipitaceae</taxon>
        <taxon>Moelleriella</taxon>
    </lineage>
</organism>
<keyword evidence="7" id="KW-1185">Reference proteome</keyword>
<dbReference type="PANTHER" id="PTHR31001">
    <property type="entry name" value="UNCHARACTERIZED TRANSCRIPTIONAL REGULATORY PROTEIN"/>
    <property type="match status" value="1"/>
</dbReference>
<evidence type="ECO:0000256" key="1">
    <source>
        <dbReference type="ARBA" id="ARBA00004123"/>
    </source>
</evidence>
<evidence type="ECO:0000313" key="6">
    <source>
        <dbReference type="EMBL" id="KZZ99192.1"/>
    </source>
</evidence>
<dbReference type="GO" id="GO:0008270">
    <property type="term" value="F:zinc ion binding"/>
    <property type="evidence" value="ECO:0007669"/>
    <property type="project" value="InterPro"/>
</dbReference>
<dbReference type="PANTHER" id="PTHR31001:SF45">
    <property type="entry name" value="ZN(II)2CYS6 TRANSCRIPTION FACTOR (EUROFUNG)"/>
    <property type="match status" value="1"/>
</dbReference>
<dbReference type="InterPro" id="IPR050613">
    <property type="entry name" value="Sec_Metabolite_Reg"/>
</dbReference>
<protein>
    <submittedName>
        <fullName evidence="6">Transcription factor</fullName>
    </submittedName>
</protein>
<dbReference type="PROSITE" id="PS50048">
    <property type="entry name" value="ZN2_CY6_FUNGAL_2"/>
    <property type="match status" value="1"/>
</dbReference>
<evidence type="ECO:0000256" key="4">
    <source>
        <dbReference type="SAM" id="MobiDB-lite"/>
    </source>
</evidence>
<feature type="region of interest" description="Disordered" evidence="4">
    <location>
        <begin position="481"/>
        <end position="505"/>
    </location>
</feature>
<dbReference type="GO" id="GO:0000981">
    <property type="term" value="F:DNA-binding transcription factor activity, RNA polymerase II-specific"/>
    <property type="evidence" value="ECO:0007669"/>
    <property type="project" value="InterPro"/>
</dbReference>
<evidence type="ECO:0000259" key="5">
    <source>
        <dbReference type="PROSITE" id="PS50048"/>
    </source>
</evidence>
<dbReference type="Pfam" id="PF00172">
    <property type="entry name" value="Zn_clus"/>
    <property type="match status" value="1"/>
</dbReference>
<dbReference type="InterPro" id="IPR036864">
    <property type="entry name" value="Zn2-C6_fun-type_DNA-bd_sf"/>
</dbReference>
<dbReference type="InterPro" id="IPR001138">
    <property type="entry name" value="Zn2Cys6_DnaBD"/>
</dbReference>
<accession>A0A162IVX8</accession>
<dbReference type="GO" id="GO:0003677">
    <property type="term" value="F:DNA binding"/>
    <property type="evidence" value="ECO:0007669"/>
    <property type="project" value="InterPro"/>
</dbReference>
<keyword evidence="3" id="KW-0539">Nucleus</keyword>